<dbReference type="EMBL" id="CP036290">
    <property type="protein sequence ID" value="QDU83301.1"/>
    <property type="molecule type" value="Genomic_DNA"/>
</dbReference>
<evidence type="ECO:0000313" key="2">
    <source>
        <dbReference type="Proteomes" id="UP000319342"/>
    </source>
</evidence>
<dbReference type="AlphaFoldDB" id="A0A518CVQ0"/>
<proteinExistence type="predicted"/>
<keyword evidence="2" id="KW-1185">Reference proteome</keyword>
<dbReference type="RefSeq" id="WP_145182752.1">
    <property type="nucleotide sequence ID" value="NZ_CP036290.1"/>
</dbReference>
<gene>
    <name evidence="1" type="ORF">Pla163_03990</name>
</gene>
<evidence type="ECO:0000313" key="1">
    <source>
        <dbReference type="EMBL" id="QDU83301.1"/>
    </source>
</evidence>
<protein>
    <submittedName>
        <fullName evidence="1">Uncharacterized protein</fullName>
    </submittedName>
</protein>
<name>A0A518CVQ0_9BACT</name>
<dbReference type="Proteomes" id="UP000319342">
    <property type="component" value="Chromosome"/>
</dbReference>
<sequence length="567" mass="62522">MTLTAIFHDIFVFLTLVLRSANGFEIEAHIGGFDGTLRPDVRQLVAHAAPSTASGAERLSSASATVPDGPYLHHAVTRRAGQAWLELDLTVTNGEMHGPRSPHVFDRWLQLDVPVDMALVPRFDWIHVESLAAGSYRVDLGGDLFQGMLLELPLALVPHELLLADGSPGPQLAYQLEHLPWLGDGPGFVENLPLLPADPADASNITFRTDGLPFLEAAYVDYDYGAAAGGASIRFDFGAEFAWMDRLDVYRMMKRWSWEIHRRPQRCYLTFDGEPLRPADAPVGFQFLIGPSEYMISNYVSASFGFDEVWIAQNLAALKGTIDLQHGPRWFGPDAYLAQRFDCPSSRRMVARMAAAARLVAPNALDVHPGDLNRGLGWNAVLQATSVLTNDDQDARLWLRRFVATCERDQSAFGGLCAWTTNKEATDYAPQYVSMATGVPIGDVPIVPVTQPYQETVLAWGLWCAEQVGITTGPHLLDDLVHFICETCREPGSGRPWYRVGVDGQRLSSNADGFYHGAALALGLARDLPGNDQWLADHDATAPVVFGPPAGPNFERWRNQWHLRGLR</sequence>
<accession>A0A518CVQ0</accession>
<reference evidence="1 2" key="1">
    <citation type="submission" date="2019-02" db="EMBL/GenBank/DDBJ databases">
        <title>Deep-cultivation of Planctomycetes and their phenomic and genomic characterization uncovers novel biology.</title>
        <authorList>
            <person name="Wiegand S."/>
            <person name="Jogler M."/>
            <person name="Boedeker C."/>
            <person name="Pinto D."/>
            <person name="Vollmers J."/>
            <person name="Rivas-Marin E."/>
            <person name="Kohn T."/>
            <person name="Peeters S.H."/>
            <person name="Heuer A."/>
            <person name="Rast P."/>
            <person name="Oberbeckmann S."/>
            <person name="Bunk B."/>
            <person name="Jeske O."/>
            <person name="Meyerdierks A."/>
            <person name="Storesund J.E."/>
            <person name="Kallscheuer N."/>
            <person name="Luecker S."/>
            <person name="Lage O.M."/>
            <person name="Pohl T."/>
            <person name="Merkel B.J."/>
            <person name="Hornburger P."/>
            <person name="Mueller R.-W."/>
            <person name="Bruemmer F."/>
            <person name="Labrenz M."/>
            <person name="Spormann A.M."/>
            <person name="Op den Camp H."/>
            <person name="Overmann J."/>
            <person name="Amann R."/>
            <person name="Jetten M.S.M."/>
            <person name="Mascher T."/>
            <person name="Medema M.H."/>
            <person name="Devos D.P."/>
            <person name="Kaster A.-K."/>
            <person name="Ovreas L."/>
            <person name="Rohde M."/>
            <person name="Galperin M.Y."/>
            <person name="Jogler C."/>
        </authorList>
    </citation>
    <scope>NUCLEOTIDE SEQUENCE [LARGE SCALE GENOMIC DNA]</scope>
    <source>
        <strain evidence="1 2">Pla163</strain>
    </source>
</reference>
<organism evidence="1 2">
    <name type="scientific">Rohdeia mirabilis</name>
    <dbReference type="NCBI Taxonomy" id="2528008"/>
    <lineage>
        <taxon>Bacteria</taxon>
        <taxon>Pseudomonadati</taxon>
        <taxon>Planctomycetota</taxon>
        <taxon>Planctomycetia</taxon>
        <taxon>Planctomycetia incertae sedis</taxon>
        <taxon>Rohdeia</taxon>
    </lineage>
</organism>